<feature type="transmembrane region" description="Helical" evidence="1">
    <location>
        <begin position="44"/>
        <end position="73"/>
    </location>
</feature>
<keyword evidence="1" id="KW-1133">Transmembrane helix</keyword>
<sequence>MGWDGTYNILLSLYPAQPTTDLSLLILDDSLLILTLMRARCRCIMLFILCAQLVTKWSLFAMGTVTIFTIQSLSYFANRNKIEKVFSFLIILTTTYTTLFLNLNYLTYLT</sequence>
<dbReference type="EMBL" id="LKAM01000015">
    <property type="protein sequence ID" value="KUM45813.1"/>
    <property type="molecule type" value="Genomic_DNA"/>
</dbReference>
<evidence type="ECO:0000256" key="1">
    <source>
        <dbReference type="SAM" id="Phobius"/>
    </source>
</evidence>
<protein>
    <submittedName>
        <fullName evidence="2">Uncharacterized protein</fullName>
    </submittedName>
</protein>
<gene>
    <name evidence="2" type="ORF">ABT39_MTgene2167</name>
</gene>
<geneLocation type="mitochondrion" evidence="2"/>
<keyword evidence="1" id="KW-0812">Transmembrane</keyword>
<reference evidence="2" key="1">
    <citation type="journal article" date="2015" name="Genome Biol. Evol.">
        <title>Organellar Genomes of White Spruce (Picea glauca): Assembly and Annotation.</title>
        <authorList>
            <person name="Jackman S.D."/>
            <person name="Warren R.L."/>
            <person name="Gibb E.A."/>
            <person name="Vandervalk B.P."/>
            <person name="Mohamadi H."/>
            <person name="Chu J."/>
            <person name="Raymond A."/>
            <person name="Pleasance S."/>
            <person name="Coope R."/>
            <person name="Wildung M.R."/>
            <person name="Ritland C.E."/>
            <person name="Bousquet J."/>
            <person name="Jones S.J."/>
            <person name="Bohlmann J."/>
            <person name="Birol I."/>
        </authorList>
    </citation>
    <scope>NUCLEOTIDE SEQUENCE [LARGE SCALE GENOMIC DNA]</scope>
    <source>
        <tissue evidence="2">Flushing bud</tissue>
    </source>
</reference>
<proteinExistence type="predicted"/>
<organism evidence="2">
    <name type="scientific">Picea glauca</name>
    <name type="common">White spruce</name>
    <name type="synonym">Pinus glauca</name>
    <dbReference type="NCBI Taxonomy" id="3330"/>
    <lineage>
        <taxon>Eukaryota</taxon>
        <taxon>Viridiplantae</taxon>
        <taxon>Streptophyta</taxon>
        <taxon>Embryophyta</taxon>
        <taxon>Tracheophyta</taxon>
        <taxon>Spermatophyta</taxon>
        <taxon>Pinopsida</taxon>
        <taxon>Pinidae</taxon>
        <taxon>Conifers I</taxon>
        <taxon>Pinales</taxon>
        <taxon>Pinaceae</taxon>
        <taxon>Picea</taxon>
    </lineage>
</organism>
<accession>A0A117NFT9</accession>
<keyword evidence="2" id="KW-0496">Mitochondrion</keyword>
<keyword evidence="1" id="KW-0472">Membrane</keyword>
<dbReference type="AlphaFoldDB" id="A0A117NFT9"/>
<comment type="caution">
    <text evidence="2">The sequence shown here is derived from an EMBL/GenBank/DDBJ whole genome shotgun (WGS) entry which is preliminary data.</text>
</comment>
<name>A0A117NFT9_PICGL</name>
<feature type="transmembrane region" description="Helical" evidence="1">
    <location>
        <begin position="85"/>
        <end position="106"/>
    </location>
</feature>
<evidence type="ECO:0000313" key="2">
    <source>
        <dbReference type="EMBL" id="KUM45813.1"/>
    </source>
</evidence>